<evidence type="ECO:0000256" key="3">
    <source>
        <dbReference type="ARBA" id="ARBA00022692"/>
    </source>
</evidence>
<keyword evidence="5 6" id="KW-0472">Membrane</keyword>
<reference evidence="7 8" key="1">
    <citation type="submission" date="2018-09" db="EMBL/GenBank/DDBJ databases">
        <title>Complete genome sequence of Euzebya sp. DY32-46 isolated from seawater of Pacific Ocean.</title>
        <authorList>
            <person name="Xu L."/>
            <person name="Wu Y.-H."/>
            <person name="Xu X.-W."/>
        </authorList>
    </citation>
    <scope>NUCLEOTIDE SEQUENCE [LARGE SCALE GENOMIC DNA]</scope>
    <source>
        <strain evidence="7 8">DY32-46</strain>
    </source>
</reference>
<keyword evidence="8" id="KW-1185">Reference proteome</keyword>
<feature type="transmembrane region" description="Helical" evidence="6">
    <location>
        <begin position="58"/>
        <end position="79"/>
    </location>
</feature>
<feature type="transmembrane region" description="Helical" evidence="6">
    <location>
        <begin position="419"/>
        <end position="436"/>
    </location>
</feature>
<name>A0A346Y587_9ACTN</name>
<gene>
    <name evidence="7" type="ORF">DVS28_a4977</name>
</gene>
<evidence type="ECO:0000256" key="4">
    <source>
        <dbReference type="ARBA" id="ARBA00022989"/>
    </source>
</evidence>
<dbReference type="PIRSF" id="PIRSF006060">
    <property type="entry name" value="AA_transporter"/>
    <property type="match status" value="1"/>
</dbReference>
<feature type="transmembrane region" description="Helical" evidence="6">
    <location>
        <begin position="338"/>
        <end position="355"/>
    </location>
</feature>
<keyword evidence="2" id="KW-1003">Cell membrane</keyword>
<feature type="transmembrane region" description="Helical" evidence="6">
    <location>
        <begin position="137"/>
        <end position="155"/>
    </location>
</feature>
<dbReference type="AlphaFoldDB" id="A0A346Y587"/>
<evidence type="ECO:0000256" key="5">
    <source>
        <dbReference type="ARBA" id="ARBA00023136"/>
    </source>
</evidence>
<feature type="transmembrane region" description="Helical" evidence="6">
    <location>
        <begin position="396"/>
        <end position="413"/>
    </location>
</feature>
<dbReference type="Pfam" id="PF13520">
    <property type="entry name" value="AA_permease_2"/>
    <property type="match status" value="1"/>
</dbReference>
<evidence type="ECO:0000313" key="7">
    <source>
        <dbReference type="EMBL" id="AXV09634.1"/>
    </source>
</evidence>
<feature type="transmembrane region" description="Helical" evidence="6">
    <location>
        <begin position="292"/>
        <end position="317"/>
    </location>
</feature>
<dbReference type="GO" id="GO:0022857">
    <property type="term" value="F:transmembrane transporter activity"/>
    <property type="evidence" value="ECO:0007669"/>
    <property type="project" value="InterPro"/>
</dbReference>
<dbReference type="PANTHER" id="PTHR42770:SF11">
    <property type="entry name" value="INNER MEMBRANE TRANSPORT PROTEIN YBAT"/>
    <property type="match status" value="1"/>
</dbReference>
<dbReference type="InterPro" id="IPR050367">
    <property type="entry name" value="APC_superfamily"/>
</dbReference>
<proteinExistence type="predicted"/>
<dbReference type="KEGG" id="euz:DVS28_a4977"/>
<feature type="transmembrane region" description="Helical" evidence="6">
    <location>
        <begin position="205"/>
        <end position="222"/>
    </location>
</feature>
<keyword evidence="3 6" id="KW-0812">Transmembrane</keyword>
<protein>
    <submittedName>
        <fullName evidence="7">Amino acid permease-associated region</fullName>
    </submittedName>
</protein>
<organism evidence="7 8">
    <name type="scientific">Euzebya pacifica</name>
    <dbReference type="NCBI Taxonomy" id="1608957"/>
    <lineage>
        <taxon>Bacteria</taxon>
        <taxon>Bacillati</taxon>
        <taxon>Actinomycetota</taxon>
        <taxon>Nitriliruptoria</taxon>
        <taxon>Euzebyales</taxon>
    </lineage>
</organism>
<evidence type="ECO:0000256" key="1">
    <source>
        <dbReference type="ARBA" id="ARBA00004651"/>
    </source>
</evidence>
<evidence type="ECO:0000313" key="8">
    <source>
        <dbReference type="Proteomes" id="UP000264006"/>
    </source>
</evidence>
<sequence length="452" mass="46263">MRGTEPASGAAGHDEPTGGLRRTIGPGLLFFFVLGDMLGGGIYALVGEVGGVVGGAIWVPFLVAFVLASLTAAAYVELVTKYPRAAGAALYVNTAFGRPFLTFLVAFAVMCSGITSAAALARAFAGDYLVTFVDTPVQLGALALLVALAAVNLWGVKESVRVNAAFTVIEVIGVLIILTVGAMAIGEGSADLSRNLDLGGDGPPLLLVLAGSALAFYTLIGFEDSVNMAEEVRDPSRAFPRALFGAMGVAAVAYLGVTVVASAVVPTQDLATSDAPLLEVIRRGPGGVPETLFSGIALFALANGALLNLMMASRLVYGMAQEGIVPSALGRVLPGRRTPVVAITFTTALALVLAATGDLGDLADTTVLLLLVVFAFVNVSVLVLRGDEVGHDHFRAPSGAPALGAVVCVALVTQHEGATWLRAAALMTLGVVVWGIDRGIDHRTGTHTGRTS</sequence>
<dbReference type="PANTHER" id="PTHR42770">
    <property type="entry name" value="AMINO ACID TRANSPORTER-RELATED"/>
    <property type="match status" value="1"/>
</dbReference>
<keyword evidence="4 6" id="KW-1133">Transmembrane helix</keyword>
<evidence type="ECO:0000256" key="6">
    <source>
        <dbReference type="SAM" id="Phobius"/>
    </source>
</evidence>
<feature type="transmembrane region" description="Helical" evidence="6">
    <location>
        <begin position="100"/>
        <end position="125"/>
    </location>
</feature>
<dbReference type="InterPro" id="IPR002293">
    <property type="entry name" value="AA/rel_permease1"/>
</dbReference>
<dbReference type="Gene3D" id="1.20.1740.10">
    <property type="entry name" value="Amino acid/polyamine transporter I"/>
    <property type="match status" value="1"/>
</dbReference>
<accession>A0A346Y587</accession>
<feature type="transmembrane region" description="Helical" evidence="6">
    <location>
        <begin position="367"/>
        <end position="384"/>
    </location>
</feature>
<dbReference type="EMBL" id="CP031165">
    <property type="protein sequence ID" value="AXV09634.1"/>
    <property type="molecule type" value="Genomic_DNA"/>
</dbReference>
<feature type="transmembrane region" description="Helical" evidence="6">
    <location>
        <begin position="243"/>
        <end position="265"/>
    </location>
</feature>
<dbReference type="Proteomes" id="UP000264006">
    <property type="component" value="Chromosome"/>
</dbReference>
<feature type="transmembrane region" description="Helical" evidence="6">
    <location>
        <begin position="162"/>
        <end position="185"/>
    </location>
</feature>
<comment type="subcellular location">
    <subcellularLocation>
        <location evidence="1">Cell membrane</location>
        <topology evidence="1">Multi-pass membrane protein</topology>
    </subcellularLocation>
</comment>
<evidence type="ECO:0000256" key="2">
    <source>
        <dbReference type="ARBA" id="ARBA00022475"/>
    </source>
</evidence>
<feature type="transmembrane region" description="Helical" evidence="6">
    <location>
        <begin position="28"/>
        <end position="46"/>
    </location>
</feature>
<dbReference type="GO" id="GO:0005886">
    <property type="term" value="C:plasma membrane"/>
    <property type="evidence" value="ECO:0007669"/>
    <property type="project" value="UniProtKB-SubCell"/>
</dbReference>